<evidence type="ECO:0000256" key="1">
    <source>
        <dbReference type="ARBA" id="ARBA00004496"/>
    </source>
</evidence>
<dbReference type="PANTHER" id="PTHR11461:SF204">
    <property type="entry name" value="SERPIN B6"/>
    <property type="match status" value="1"/>
</dbReference>
<dbReference type="GO" id="GO:0005615">
    <property type="term" value="C:extracellular space"/>
    <property type="evidence" value="ECO:0007669"/>
    <property type="project" value="InterPro"/>
</dbReference>
<evidence type="ECO:0000313" key="11">
    <source>
        <dbReference type="Proteomes" id="UP000694569"/>
    </source>
</evidence>
<dbReference type="AlphaFoldDB" id="A0A8C5MJL7"/>
<evidence type="ECO:0000259" key="9">
    <source>
        <dbReference type="SMART" id="SM00093"/>
    </source>
</evidence>
<dbReference type="InterPro" id="IPR042185">
    <property type="entry name" value="Serpin_sf_2"/>
</dbReference>
<reference evidence="10" key="2">
    <citation type="submission" date="2025-09" db="UniProtKB">
        <authorList>
            <consortium name="Ensembl"/>
        </authorList>
    </citation>
    <scope>IDENTIFICATION</scope>
</reference>
<dbReference type="InterPro" id="IPR023796">
    <property type="entry name" value="Serpin_dom"/>
</dbReference>
<evidence type="ECO:0000256" key="6">
    <source>
        <dbReference type="ARBA" id="ARBA00022990"/>
    </source>
</evidence>
<dbReference type="PANTHER" id="PTHR11461">
    <property type="entry name" value="SERINE PROTEASE INHIBITOR, SERPIN"/>
    <property type="match status" value="1"/>
</dbReference>
<dbReference type="Proteomes" id="UP000694569">
    <property type="component" value="Unplaced"/>
</dbReference>
<dbReference type="SMART" id="SM00093">
    <property type="entry name" value="SERPIN"/>
    <property type="match status" value="2"/>
</dbReference>
<name>A0A8C5MJL7_9ANUR</name>
<dbReference type="Gene3D" id="2.10.310.10">
    <property type="entry name" value="Serpins superfamily"/>
    <property type="match status" value="1"/>
</dbReference>
<dbReference type="Gene3D" id="3.30.497.10">
    <property type="entry name" value="Antithrombin, subunit I, domain 2"/>
    <property type="match status" value="2"/>
</dbReference>
<dbReference type="SUPFAM" id="SSF56574">
    <property type="entry name" value="Serpins"/>
    <property type="match status" value="2"/>
</dbReference>
<dbReference type="Ensembl" id="ENSLLET00000016210.1">
    <property type="protein sequence ID" value="ENSLLEP00000015611.1"/>
    <property type="gene ID" value="ENSLLEG00000009563.1"/>
</dbReference>
<proteinExistence type="inferred from homology"/>
<dbReference type="FunFam" id="3.30.497.10:FF:000001">
    <property type="entry name" value="Serine protease inhibitor"/>
    <property type="match status" value="1"/>
</dbReference>
<dbReference type="CDD" id="cd19956">
    <property type="entry name" value="serpinB"/>
    <property type="match status" value="1"/>
</dbReference>
<evidence type="ECO:0000256" key="4">
    <source>
        <dbReference type="ARBA" id="ARBA00022690"/>
    </source>
</evidence>
<dbReference type="Pfam" id="PF00079">
    <property type="entry name" value="Serpin"/>
    <property type="match status" value="3"/>
</dbReference>
<evidence type="ECO:0000313" key="10">
    <source>
        <dbReference type="Ensembl" id="ENSLLEP00000015611.1"/>
    </source>
</evidence>
<keyword evidence="5" id="KW-0722">Serine protease inhibitor</keyword>
<keyword evidence="6" id="KW-0007">Acetylation</keyword>
<evidence type="ECO:0000256" key="5">
    <source>
        <dbReference type="ARBA" id="ARBA00022900"/>
    </source>
</evidence>
<dbReference type="GO" id="GO:0004867">
    <property type="term" value="F:serine-type endopeptidase inhibitor activity"/>
    <property type="evidence" value="ECO:0007669"/>
    <property type="project" value="UniProtKB-KW"/>
</dbReference>
<sequence>MACLSKTIGKFTLDSYRILAKSAPEENIIYSPANIATVMGMVELGARGKTREEISKVMHFGSPDNTSKGGASHESCKAADIHKEFKELLSTLNTCKTHYDLNLANGLFGQKGFEYEEDYVSDTKKFYNAKLEEVDFKKDTEKARQTINVWVDNQTNEPTSAGTSRFAKNGAIEWYLSWQFIGKIKDLFAKDSISTATVLALACAIHFQGKWKFPFKTEDTVDDTFHLNTNETKSVKMMTQTSRFKMNTVEKMKCKIIELPYDKEVSMLVLLPDDINGLAQVSRNMDSLSASNGTFALNLFQRLSEDNKSNLFFSPFSVSSALAMVFLGTKGNTAAQMSQVLQFDKAKALHTDFQTLISDINKPGMDYLLRTANRLYGEKSFTFLDEFLGSTKKYYHADLQSVDFCTKAEECRKEINTWVEQKTEGKIQDLLPSGSVDALTRLVLVNAIYFKGNWANQFDKQATKEMPFRINKNDTKPVQMMYKKAKYQMTYIPDLLTKVIELPYVNNELSMLILLPDDIEDSTTGLEKLESALTYENFVQWTSPEMMNPTQMRLHFPKFKLEDSFELKSVLACMGMSDAFDQGKADFSAMSANNELVLSKVIHKSYVEVNEEGTEAAAATAGIMMMRCMPIEPTIVCDHPFLFLIMHTQSRHILFCGRYASP</sequence>
<evidence type="ECO:0000256" key="7">
    <source>
        <dbReference type="ARBA" id="ARBA00073281"/>
    </source>
</evidence>
<evidence type="ECO:0000256" key="3">
    <source>
        <dbReference type="ARBA" id="ARBA00022490"/>
    </source>
</evidence>
<accession>A0A8C5MJL7</accession>
<protein>
    <recommendedName>
        <fullName evidence="7">Leukocyte elastase inhibitor</fullName>
    </recommendedName>
    <alternativeName>
        <fullName evidence="8">Serpin B1</fullName>
    </alternativeName>
</protein>
<reference evidence="10" key="1">
    <citation type="submission" date="2025-08" db="UniProtKB">
        <authorList>
            <consortium name="Ensembl"/>
        </authorList>
    </citation>
    <scope>IDENTIFICATION</scope>
</reference>
<feature type="domain" description="Serpin" evidence="9">
    <location>
        <begin position="297"/>
        <end position="662"/>
    </location>
</feature>
<dbReference type="Gene3D" id="2.30.39.10">
    <property type="entry name" value="Alpha-1-antitrypsin, domain 1"/>
    <property type="match status" value="2"/>
</dbReference>
<dbReference type="GO" id="GO:0005737">
    <property type="term" value="C:cytoplasm"/>
    <property type="evidence" value="ECO:0007669"/>
    <property type="project" value="UniProtKB-SubCell"/>
</dbReference>
<evidence type="ECO:0000256" key="8">
    <source>
        <dbReference type="ARBA" id="ARBA00079383"/>
    </source>
</evidence>
<keyword evidence="3" id="KW-0963">Cytoplasm</keyword>
<feature type="domain" description="Serpin" evidence="9">
    <location>
        <begin position="13"/>
        <end position="296"/>
    </location>
</feature>
<evidence type="ECO:0000256" key="2">
    <source>
        <dbReference type="ARBA" id="ARBA00006426"/>
    </source>
</evidence>
<dbReference type="InterPro" id="IPR036186">
    <property type="entry name" value="Serpin_sf"/>
</dbReference>
<dbReference type="GeneTree" id="ENSGT00940000154835"/>
<dbReference type="FunFam" id="2.30.39.10:FF:000014">
    <property type="entry name" value="Serpin family B member 9"/>
    <property type="match status" value="1"/>
</dbReference>
<keyword evidence="4" id="KW-0646">Protease inhibitor</keyword>
<comment type="similarity">
    <text evidence="2">Belongs to the serpin family. Ov-serpin subfamily.</text>
</comment>
<comment type="subcellular location">
    <subcellularLocation>
        <location evidence="1">Cytoplasm</location>
    </subcellularLocation>
</comment>
<dbReference type="InterPro" id="IPR042178">
    <property type="entry name" value="Serpin_sf_1"/>
</dbReference>
<keyword evidence="11" id="KW-1185">Reference proteome</keyword>
<dbReference type="InterPro" id="IPR000215">
    <property type="entry name" value="Serpin_fam"/>
</dbReference>
<organism evidence="10 11">
    <name type="scientific">Leptobrachium leishanense</name>
    <name type="common">Leishan spiny toad</name>
    <dbReference type="NCBI Taxonomy" id="445787"/>
    <lineage>
        <taxon>Eukaryota</taxon>
        <taxon>Metazoa</taxon>
        <taxon>Chordata</taxon>
        <taxon>Craniata</taxon>
        <taxon>Vertebrata</taxon>
        <taxon>Euteleostomi</taxon>
        <taxon>Amphibia</taxon>
        <taxon>Batrachia</taxon>
        <taxon>Anura</taxon>
        <taxon>Pelobatoidea</taxon>
        <taxon>Megophryidae</taxon>
        <taxon>Leptobrachium</taxon>
    </lineage>
</organism>